<evidence type="ECO:0000313" key="2">
    <source>
        <dbReference type="Proteomes" id="UP000782519"/>
    </source>
</evidence>
<dbReference type="Proteomes" id="UP000782519">
    <property type="component" value="Unassembled WGS sequence"/>
</dbReference>
<organism evidence="1 2">
    <name type="scientific">Rhodopseudomonas palustris</name>
    <dbReference type="NCBI Taxonomy" id="1076"/>
    <lineage>
        <taxon>Bacteria</taxon>
        <taxon>Pseudomonadati</taxon>
        <taxon>Pseudomonadota</taxon>
        <taxon>Alphaproteobacteria</taxon>
        <taxon>Hyphomicrobiales</taxon>
        <taxon>Nitrobacteraceae</taxon>
        <taxon>Rhodopseudomonas</taxon>
    </lineage>
</organism>
<sequence length="222" mass="24119">MVKKSVAELSCADCGPLNCHRRDQKFPKFCLTEAVDTDLLNETLELYTGDGLDGRIAHAAAEVEGLYYGKLSRVEETVAFARRIGAQKIGVASCVGLMPEAKIFVKVLERAGFRPYTVACKLGSVDKTAIGIPEELKIKSGSFEGMCNPALQAKALNAVNTDLNVMIGLCVGHDSLFYRYSKAPVTTLVVKDRVLGHNPVAALYTAETYCSRLQDAERLQAL</sequence>
<accession>A0A933S3Z4</accession>
<reference evidence="1" key="1">
    <citation type="submission" date="2020-07" db="EMBL/GenBank/DDBJ databases">
        <title>Huge and variable diversity of episymbiotic CPR bacteria and DPANN archaea in groundwater ecosystems.</title>
        <authorList>
            <person name="He C.Y."/>
            <person name="Keren R."/>
            <person name="Whittaker M."/>
            <person name="Farag I.F."/>
            <person name="Doudna J."/>
            <person name="Cate J.H.D."/>
            <person name="Banfield J.F."/>
        </authorList>
    </citation>
    <scope>NUCLEOTIDE SEQUENCE</scope>
    <source>
        <strain evidence="1">NC_groundwater_1818_Pr3_B-0.1um_66_35</strain>
    </source>
</reference>
<protein>
    <submittedName>
        <fullName evidence="1">DUF1847 domain-containing protein</fullName>
    </submittedName>
</protein>
<gene>
    <name evidence="1" type="ORF">HZA66_24890</name>
</gene>
<dbReference type="Pfam" id="PF08901">
    <property type="entry name" value="DUF1847"/>
    <property type="match status" value="1"/>
</dbReference>
<evidence type="ECO:0000313" key="1">
    <source>
        <dbReference type="EMBL" id="MBI5132689.1"/>
    </source>
</evidence>
<dbReference type="EMBL" id="JACRJB010000068">
    <property type="protein sequence ID" value="MBI5132689.1"/>
    <property type="molecule type" value="Genomic_DNA"/>
</dbReference>
<comment type="caution">
    <text evidence="1">The sequence shown here is derived from an EMBL/GenBank/DDBJ whole genome shotgun (WGS) entry which is preliminary data.</text>
</comment>
<name>A0A933S3Z4_RHOPL</name>
<dbReference type="AlphaFoldDB" id="A0A933S3Z4"/>
<dbReference type="InterPro" id="IPR014997">
    <property type="entry name" value="DUF1847"/>
</dbReference>
<proteinExistence type="predicted"/>